<dbReference type="InterPro" id="IPR010507">
    <property type="entry name" value="Znf_MYM"/>
</dbReference>
<feature type="region of interest" description="Disordered" evidence="8">
    <location>
        <begin position="1473"/>
        <end position="1513"/>
    </location>
</feature>
<feature type="compositionally biased region" description="Acidic residues" evidence="8">
    <location>
        <begin position="1325"/>
        <end position="1335"/>
    </location>
</feature>
<feature type="region of interest" description="Disordered" evidence="8">
    <location>
        <begin position="658"/>
        <end position="707"/>
    </location>
</feature>
<dbReference type="InterPro" id="IPR011017">
    <property type="entry name" value="TRASH_dom"/>
</dbReference>
<evidence type="ECO:0000256" key="7">
    <source>
        <dbReference type="ARBA" id="ARBA00022843"/>
    </source>
</evidence>
<dbReference type="PANTHER" id="PTHR45736:SF5">
    <property type="entry name" value="ZINC FINGER MYM-TYPE PROTEIN 4"/>
    <property type="match status" value="1"/>
</dbReference>
<dbReference type="PANTHER" id="PTHR45736">
    <property type="entry name" value="ZINC FINGER MYM-TYPE PROTEIN"/>
    <property type="match status" value="1"/>
</dbReference>
<dbReference type="SMART" id="SM00317">
    <property type="entry name" value="SET"/>
    <property type="match status" value="1"/>
</dbReference>
<feature type="region of interest" description="Disordered" evidence="8">
    <location>
        <begin position="431"/>
        <end position="472"/>
    </location>
</feature>
<reference evidence="11" key="1">
    <citation type="submission" date="2025-08" db="UniProtKB">
        <authorList>
            <consortium name="RefSeq"/>
        </authorList>
    </citation>
    <scope>IDENTIFICATION</scope>
</reference>
<feature type="compositionally biased region" description="Basic and acidic residues" evidence="8">
    <location>
        <begin position="1405"/>
        <end position="1421"/>
    </location>
</feature>
<evidence type="ECO:0000313" key="11">
    <source>
        <dbReference type="RefSeq" id="XP_028256548.1"/>
    </source>
</evidence>
<dbReference type="SUPFAM" id="SSF57716">
    <property type="entry name" value="Glucocorticoid receptor-like (DNA-binding domain)"/>
    <property type="match status" value="2"/>
</dbReference>
<keyword evidence="3" id="KW-0479">Metal-binding</keyword>
<feature type="compositionally biased region" description="Basic and acidic residues" evidence="8">
    <location>
        <begin position="1313"/>
        <end position="1324"/>
    </location>
</feature>
<feature type="compositionally biased region" description="Basic and acidic residues" evidence="8">
    <location>
        <begin position="696"/>
        <end position="707"/>
    </location>
</feature>
<feature type="compositionally biased region" description="Acidic residues" evidence="8">
    <location>
        <begin position="1360"/>
        <end position="1400"/>
    </location>
</feature>
<dbReference type="SMART" id="SM00746">
    <property type="entry name" value="TRASH"/>
    <property type="match status" value="15"/>
</dbReference>
<accession>A0A6P7HSA0</accession>
<feature type="region of interest" description="Disordered" evidence="8">
    <location>
        <begin position="2640"/>
        <end position="2747"/>
    </location>
</feature>
<dbReference type="GO" id="GO:0008270">
    <property type="term" value="F:zinc ion binding"/>
    <property type="evidence" value="ECO:0007669"/>
    <property type="project" value="UniProtKB-KW"/>
</dbReference>
<keyword evidence="6" id="KW-0862">Zinc</keyword>
<dbReference type="RefSeq" id="XP_028256548.1">
    <property type="nucleotide sequence ID" value="XM_028400747.1"/>
</dbReference>
<name>A0A6P7HSA0_9TELE</name>
<evidence type="ECO:0000256" key="3">
    <source>
        <dbReference type="ARBA" id="ARBA00022723"/>
    </source>
</evidence>
<evidence type="ECO:0000256" key="5">
    <source>
        <dbReference type="ARBA" id="ARBA00022771"/>
    </source>
</evidence>
<dbReference type="InterPro" id="IPR046341">
    <property type="entry name" value="SET_dom_sf"/>
</dbReference>
<dbReference type="Pfam" id="PF24900">
    <property type="entry name" value="TRASH_ZMYM4"/>
    <property type="match status" value="1"/>
</dbReference>
<feature type="region of interest" description="Disordered" evidence="8">
    <location>
        <begin position="1740"/>
        <end position="1784"/>
    </location>
</feature>
<evidence type="ECO:0000313" key="10">
    <source>
        <dbReference type="Proteomes" id="UP000515145"/>
    </source>
</evidence>
<evidence type="ECO:0000256" key="8">
    <source>
        <dbReference type="SAM" id="MobiDB-lite"/>
    </source>
</evidence>
<protein>
    <submittedName>
        <fullName evidence="11">Uncharacterized protein LOC114432624 isoform X1</fullName>
    </submittedName>
</protein>
<feature type="region of interest" description="Disordered" evidence="8">
    <location>
        <begin position="610"/>
        <end position="644"/>
    </location>
</feature>
<feature type="compositionally biased region" description="Basic and acidic residues" evidence="8">
    <location>
        <begin position="2654"/>
        <end position="2663"/>
    </location>
</feature>
<feature type="compositionally biased region" description="Low complexity" evidence="8">
    <location>
        <begin position="2693"/>
        <end position="2704"/>
    </location>
</feature>
<dbReference type="Gene3D" id="2.170.270.10">
    <property type="entry name" value="SET domain"/>
    <property type="match status" value="1"/>
</dbReference>
<feature type="compositionally biased region" description="Low complexity" evidence="8">
    <location>
        <begin position="1772"/>
        <end position="1784"/>
    </location>
</feature>
<keyword evidence="7" id="KW-0832">Ubl conjugation</keyword>
<dbReference type="PROSITE" id="PS50280">
    <property type="entry name" value="SET"/>
    <property type="match status" value="1"/>
</dbReference>
<keyword evidence="5" id="KW-0863">Zinc-finger</keyword>
<dbReference type="InterPro" id="IPR051284">
    <property type="entry name" value="ZnF_MYMT-QRICH1"/>
</dbReference>
<dbReference type="Pfam" id="PF00856">
    <property type="entry name" value="SET"/>
    <property type="match status" value="1"/>
</dbReference>
<keyword evidence="1" id="KW-1017">Isopeptide bond</keyword>
<feature type="compositionally biased region" description="Basic residues" evidence="8">
    <location>
        <begin position="1301"/>
        <end position="1312"/>
    </location>
</feature>
<evidence type="ECO:0000256" key="4">
    <source>
        <dbReference type="ARBA" id="ARBA00022737"/>
    </source>
</evidence>
<gene>
    <name evidence="11" type="primary">LOC114432624</name>
</gene>
<dbReference type="InterPro" id="IPR001214">
    <property type="entry name" value="SET_dom"/>
</dbReference>
<evidence type="ECO:0000259" key="9">
    <source>
        <dbReference type="PROSITE" id="PS50280"/>
    </source>
</evidence>
<keyword evidence="2" id="KW-0597">Phosphoprotein</keyword>
<dbReference type="OrthoDB" id="5376140at2759"/>
<feature type="domain" description="SET" evidence="9">
    <location>
        <begin position="477"/>
        <end position="605"/>
    </location>
</feature>
<feature type="region of interest" description="Disordered" evidence="8">
    <location>
        <begin position="1252"/>
        <end position="1282"/>
    </location>
</feature>
<evidence type="ECO:0000256" key="6">
    <source>
        <dbReference type="ARBA" id="ARBA00022833"/>
    </source>
</evidence>
<dbReference type="InterPro" id="IPR057926">
    <property type="entry name" value="QRICH1_dom"/>
</dbReference>
<feature type="compositionally biased region" description="Low complexity" evidence="8">
    <location>
        <begin position="621"/>
        <end position="632"/>
    </location>
</feature>
<feature type="compositionally biased region" description="Acidic residues" evidence="8">
    <location>
        <begin position="1422"/>
        <end position="1439"/>
    </location>
</feature>
<feature type="region of interest" description="Disordered" evidence="8">
    <location>
        <begin position="1299"/>
        <end position="1446"/>
    </location>
</feature>
<feature type="compositionally biased region" description="Polar residues" evidence="8">
    <location>
        <begin position="1755"/>
        <end position="1767"/>
    </location>
</feature>
<dbReference type="InterPro" id="IPR021893">
    <property type="entry name" value="ZMYM2-like_C"/>
</dbReference>
<feature type="compositionally biased region" description="Polar residues" evidence="8">
    <location>
        <begin position="1338"/>
        <end position="1357"/>
    </location>
</feature>
<keyword evidence="10" id="KW-1185">Reference proteome</keyword>
<sequence length="3047" mass="342739">MIRCSEHSESATQDKARMLGEMVLEESQLSHSVPGVVWKILFQMKQDEIAFVIQNDYHLLQLAQSLNEKYRNKTKKQDYIRQRLREMGRLLLALYQKSVFSFEEAIKPRNFYKVVETLKDIAGFNKENQSYKNPSLALKLGRSLRKLVNIILSGTDNNKNIVDNAKQFIKQCEEEWPGLVSQTAVASLSGRKVTSLSTIPFTQDVQAFYKYLEKAAASATESVKMYDSPETYNALCRVTLAQVSVLNKCAPEVSKMTLDSFQERDDSTKVLSKHFIRINIQSKTSQNVTVLLTSELVSALMLLVSKRQACGVHADNPFLFAKPDSSSKSLYNGGNCIRAFSSHTKNPEHLRSVHLHKHMARIFQILNLENDELDHLAKLLGHNIRADRDYYRLPEAAVELAKIAKLILAMEKGSLERFKGNSLEEIEIEDELEPDFELGNTDQPQHSDEDDDEEEEEEEEEEEQQGQQLTPEQDALEHIKTCRDKPFLKAAFIDSFKGRGVFTHVAIQPAAFVLEYRGNILPLKETRKKKDGDTLNSYLFDFSWNGTSWRIDASTDDGTLGRLVNDNHISPNCRVEKIEYEGTPHLCLFALKSILPGEEITYDYGDSSYPWRSKETSQEPDSAVAASSSVDQQAEELAEAFSSAESLSDDEFVCKDKASSDESSASSNDENTENDPDAPKSPTQLAGASFVQSQDSAHHSSDDSDLDKNYSCTKKHFCYVCGKPYIKISRHLFTHRNEVDEIAQVYKLPRNSKKRRKILDTLRNRGNNKHNQEVLRIRSGKLKVNKMTSDTTGLKTFATCIYCKGMYTRKVIWRHLKTCPSMTSKPPAGVRIQILVLVSTVLTDPHHISSGVRKMLKKLKKDEIGLLIWEDVYILQLAQCLYYMSKEKKRDAEINQTLRQVGRLLLTLKKESVCSFEEATKPQNFSVLVKAMREFLGFREETKSYDRPRLRQLLGSSLKKIANINYARAVWRDADKETIEEAETFMKLCVEEWPSIRPAKPGISSTPTIPFIQDVQLLYQCMENTMESLCHNLTLYPIPLVYTALLRVAVAYVAILNKNAAEAVEVTLQSFKERAETELHGDAPVGQANLGQILLKNMLKINVKSIGGRAVSLILTPGLLSAITLLVTKRETCEVHEQNPYLFGRAVASCTSFYRSPTCINMFVSRCGAKNKPSLRSSAFRKHMARIFKFFSLTNSDLIELAKLLGRNIRTEREFYQTPEAAADIAKISEMLSAVESGCFKRFQEKSLEEIEIPDEWQPDVKQDTPEISDAEEEKKAGSSFQSGGFSFTKGCFANKNRVSATKKRSKSKKQKSQSDRAELNNDKNDDEEVEEEDVSVQQAGNTPEETPPQSKQSNPIYFSDDDEDMNVDFNIDADTDDDVRNEENNEDDGPDDGEDETEEGQNSSDREKKDTSADGDRDDNMDVDPDEEQNDLMEEDSDAPPAPVNTVLAGMKELKIVIPKLDITKLQDSVRCRLSSPPESKSQPLKEQPVHDDKIQSEPASEPASEVTNEPSPAQAFEMTCSHCKKNMMKGHTAYQKKGFKDVFCSKNCLFEMFLPKPATKTCHQCQRAISQPQDLIMASVDSKGTMKDFCGVACLCSFKCYTAPAPPPVAVCTTCNKSCTTTCEASLNNTVHKFCSDTCLDSFFRDKMGVCENCSSTCRQRPLRLKLGDETKTICSTDCLQEFKENIKTSHQCFMCLASRPGSDMASYQITEDTVELFCNRYCVSSYKLRPPIPYKIHDESSAQSNKTDEQSELTTVDANAPSTAKENDAAPAAEPSTTSPPISAENAKTCYSCLQVIVRPQSIILAPVDDSGNIRELCSNACLSSIQSKITATPPTGRKWSKCKLCSTCSYSKHKLTQDAVVHWFCSDPCFISYHKINNLTLLMCVVCRTFCFEKHLALKLEDGWKIICGDQCLVKFKENIKTHQPCMMCQTQHRMSDMVEDKNEESRLDFFCSNRCMMVYKSQPVPVIGKSIPSSEESDVKEVKPSLPNLKCIKEEPMDEEFNQHLPASVSPQAIKDEPHVAKVELQIDSAFSLMEDCKPAEPALTQTVLTPSCSHCKKVFMDGASVYQRKAHNDLFCSTPCLLNFYQVKAVKKTCHFCLQVINQTQDVLQAPVDNAGTQRDFCSQTCLSSFNYKSIVSTKIPLMTVTPQSQCSICSRHCISKHEIILQDVIHKICSQPCLLRFCSMNSISICENCHSHCSTPLKFKMEDGNKTLCGAECLAQFKQKIQTPQLCAMASKIQAGNASGASLNCDNCGKTTVPAIQLAMPNASIRNFCSLTCAMAFKEDQKDMTAASDQTRSDAHKPPEELLCQHCQQIITTTPRVIQNKENFYCTCSLTCAHEFKRLNNIVGMCEFCKHERIVTYIQRINNKDCFFCSDGCKRIFCRELAEEWGEECRSCAYCLSISRTVVMAPSDGVDKVFCSKDCRSKYRMLNSHMAKCDACGSKGNLKQSLPLVGEVKHFCDWKCLLRFCNNKDRPVETAPGSAATAESSPVITNVTSLASALSRHSSASAKSAKLGSVTDIQAKVVGHASVQTVSKELKNKSMLCAPLVHNKGISCVAQMVETAAQTEKSKPQVIAVPVPIPVPVPVYVPLPLNMYSQYTPTPAALPLPLPVPVFLPVKSSCSDSVTKTLKADLKVRPEREEEQEDRDTTKEEGRQDILSVNDQTIDKNQDSSFSDTSNPRPELRPPLSLETSLQSPSPAPPLLEGTLGKVHNQSKVYKQQKSKKETSRRTPRKHHKLSPESGVEAWRRWVQWRESQTSLSSHAVSLPLDIRHCSAGELSEGLCHFVSEVKQPNGEPYRPDHLFYLCLSIQQYLFENRRLENIFSDPIYTGFSTKLTRTLKYFRPLLHSSCVQEELLWDCKQLGAYSPIVLLNTLLFFCCKYFSFTSVEQHRRLSFAHFMRCTKINPDSTKTTFLRFYRTTSVNQTESDEEGVSAKKSKREEDFLEMKENPENPLRCPVRLYEFYLSKCSESVRQRTDLFYLQPDGSCVPSSPLWFSLSPLDDATMEAMIVRILAIQELQEEGERGTRMSQGTSFDEEDS</sequence>
<dbReference type="Proteomes" id="UP000515145">
    <property type="component" value="Chromosome 2"/>
</dbReference>
<evidence type="ECO:0000256" key="2">
    <source>
        <dbReference type="ARBA" id="ARBA00022553"/>
    </source>
</evidence>
<dbReference type="Pfam" id="PF25561">
    <property type="entry name" value="QRICH1"/>
    <property type="match status" value="1"/>
</dbReference>
<dbReference type="Pfam" id="PF12012">
    <property type="entry name" value="DUF3504"/>
    <property type="match status" value="1"/>
</dbReference>
<dbReference type="SUPFAM" id="SSF82199">
    <property type="entry name" value="SET domain"/>
    <property type="match status" value="1"/>
</dbReference>
<evidence type="ECO:0000256" key="1">
    <source>
        <dbReference type="ARBA" id="ARBA00022499"/>
    </source>
</evidence>
<dbReference type="InParanoid" id="A0A6P7HSA0"/>
<dbReference type="Pfam" id="PF06467">
    <property type="entry name" value="zf-FCS"/>
    <property type="match status" value="2"/>
</dbReference>
<feature type="compositionally biased region" description="Acidic residues" evidence="8">
    <location>
        <begin position="448"/>
        <end position="464"/>
    </location>
</feature>
<proteinExistence type="predicted"/>
<dbReference type="GeneID" id="114432624"/>
<organism evidence="10 11">
    <name type="scientific">Parambassis ranga</name>
    <name type="common">Indian glassy fish</name>
    <dbReference type="NCBI Taxonomy" id="210632"/>
    <lineage>
        <taxon>Eukaryota</taxon>
        <taxon>Metazoa</taxon>
        <taxon>Chordata</taxon>
        <taxon>Craniata</taxon>
        <taxon>Vertebrata</taxon>
        <taxon>Euteleostomi</taxon>
        <taxon>Actinopterygii</taxon>
        <taxon>Neopterygii</taxon>
        <taxon>Teleostei</taxon>
        <taxon>Neoteleostei</taxon>
        <taxon>Acanthomorphata</taxon>
        <taxon>Ovalentaria</taxon>
        <taxon>Ambassidae</taxon>
        <taxon>Parambassis</taxon>
    </lineage>
</organism>
<keyword evidence="4" id="KW-0677">Repeat</keyword>